<protein>
    <submittedName>
        <fullName evidence="8">Choline dehydrogenase or related flavoprotein</fullName>
    </submittedName>
</protein>
<sequence length="573" mass="61948">MAGRTAADSMESFDFVIVGGGNAGCVLAERLSAGGRHSVLLLEAGGRDSGFWIPIPAGFSKLLVNDVYNWRFATEPEDGVKGRSIAIPRGKGLGGSTLINGMIYVRGQPQDYDTWAQMGCTGWAFDDVLPYFRKLEAFDGAADETRGRDGPLAVTTVTERPALAEAFIAAAGEAGFPRNRDYNGRDQEGFGYYQVNQRNGRRVSAADAYLRPARGRPNLAVRTHAHVLSVDFDGRRATGVTYRSGGRDVSVKARGEVILAAGAVQTPQLLELSGVGDPTVLTGLGLPVRHALAGVGANYMDHFCTRMNWRVKQKVTLNEATRGYRLALAVAQYFLTRKGILTLGTGLAHGFVRTRPELAGPDIQYFFMHASYANAAERRLDREPGMTIGVTQLRPESRGSIHARSPDPLAPPVIRPNFLAAQVDRDCMVEGMRIARRIVEQPAMDAFRAHEMSPGPDCRNYDDWLDFARSNGQTIYHACGTCRMGTDEQAVVDPRLRVRGLQGLRVVDASIMPTIVSANTQAAVFMIAEKGADLILADAAQHWDVGSGFSTPAMVSRIPAGPTEENAGHGRGA</sequence>
<evidence type="ECO:0000259" key="6">
    <source>
        <dbReference type="PROSITE" id="PS00623"/>
    </source>
</evidence>
<dbReference type="InterPro" id="IPR000172">
    <property type="entry name" value="GMC_OxRdtase_N"/>
</dbReference>
<dbReference type="Gene3D" id="3.30.560.10">
    <property type="entry name" value="Glucose Oxidase, domain 3"/>
    <property type="match status" value="1"/>
</dbReference>
<dbReference type="SUPFAM" id="SSF51905">
    <property type="entry name" value="FAD/NAD(P)-binding domain"/>
    <property type="match status" value="1"/>
</dbReference>
<evidence type="ECO:0000256" key="1">
    <source>
        <dbReference type="ARBA" id="ARBA00001974"/>
    </source>
</evidence>
<dbReference type="InterPro" id="IPR012132">
    <property type="entry name" value="GMC_OxRdtase"/>
</dbReference>
<dbReference type="PIRSF" id="PIRSF000137">
    <property type="entry name" value="Alcohol_oxidase"/>
    <property type="match status" value="1"/>
</dbReference>
<dbReference type="Proteomes" id="UP000182178">
    <property type="component" value="Unassembled WGS sequence"/>
</dbReference>
<evidence type="ECO:0000313" key="9">
    <source>
        <dbReference type="Proteomes" id="UP000182178"/>
    </source>
</evidence>
<evidence type="ECO:0000259" key="7">
    <source>
        <dbReference type="PROSITE" id="PS00624"/>
    </source>
</evidence>
<dbReference type="Pfam" id="PF00732">
    <property type="entry name" value="GMC_oxred_N"/>
    <property type="match status" value="1"/>
</dbReference>
<evidence type="ECO:0000256" key="4">
    <source>
        <dbReference type="ARBA" id="ARBA00022827"/>
    </source>
</evidence>
<comment type="cofactor">
    <cofactor evidence="1">
        <name>FAD</name>
        <dbReference type="ChEBI" id="CHEBI:57692"/>
    </cofactor>
</comment>
<dbReference type="Gene3D" id="3.50.50.60">
    <property type="entry name" value="FAD/NAD(P)-binding domain"/>
    <property type="match status" value="1"/>
</dbReference>
<feature type="domain" description="Glucose-methanol-choline oxidoreductase N-terminal" evidence="7">
    <location>
        <begin position="262"/>
        <end position="276"/>
    </location>
</feature>
<dbReference type="InterPro" id="IPR036188">
    <property type="entry name" value="FAD/NAD-bd_sf"/>
</dbReference>
<keyword evidence="3 5" id="KW-0285">Flavoprotein</keyword>
<dbReference type="NCBIfam" id="NF002550">
    <property type="entry name" value="PRK02106.1"/>
    <property type="match status" value="1"/>
</dbReference>
<dbReference type="EMBL" id="CYHC01000010">
    <property type="protein sequence ID" value="CUA89878.1"/>
    <property type="molecule type" value="Genomic_DNA"/>
</dbReference>
<name>A0ABP2A7D0_9HYPH</name>
<evidence type="ECO:0000256" key="2">
    <source>
        <dbReference type="ARBA" id="ARBA00010790"/>
    </source>
</evidence>
<gene>
    <name evidence="8" type="ORF">Ga0061061_11046</name>
</gene>
<proteinExistence type="inferred from homology"/>
<evidence type="ECO:0000256" key="3">
    <source>
        <dbReference type="ARBA" id="ARBA00022630"/>
    </source>
</evidence>
<dbReference type="PANTHER" id="PTHR11552:SF147">
    <property type="entry name" value="CHOLINE DEHYDROGENASE, MITOCHONDRIAL"/>
    <property type="match status" value="1"/>
</dbReference>
<evidence type="ECO:0000256" key="5">
    <source>
        <dbReference type="RuleBase" id="RU003968"/>
    </source>
</evidence>
<keyword evidence="4 5" id="KW-0274">FAD</keyword>
<keyword evidence="9" id="KW-1185">Reference proteome</keyword>
<reference evidence="8 9" key="1">
    <citation type="submission" date="2015-08" db="EMBL/GenBank/DDBJ databases">
        <authorList>
            <person name="Varghese N."/>
        </authorList>
    </citation>
    <scope>NUCLEOTIDE SEQUENCE [LARGE SCALE GENOMIC DNA]</scope>
    <source>
        <strain evidence="8 9">DSM 18167</strain>
    </source>
</reference>
<dbReference type="PROSITE" id="PS00623">
    <property type="entry name" value="GMC_OXRED_1"/>
    <property type="match status" value="1"/>
</dbReference>
<comment type="caution">
    <text evidence="8">The sequence shown here is derived from an EMBL/GenBank/DDBJ whole genome shotgun (WGS) entry which is preliminary data.</text>
</comment>
<dbReference type="PROSITE" id="PS00624">
    <property type="entry name" value="GMC_OXRED_2"/>
    <property type="match status" value="1"/>
</dbReference>
<dbReference type="SUPFAM" id="SSF54373">
    <property type="entry name" value="FAD-linked reductases, C-terminal domain"/>
    <property type="match status" value="1"/>
</dbReference>
<evidence type="ECO:0000313" key="8">
    <source>
        <dbReference type="EMBL" id="CUA89878.1"/>
    </source>
</evidence>
<organism evidence="8 9">
    <name type="scientific">Chelatococcus sambhunathii</name>
    <dbReference type="NCBI Taxonomy" id="363953"/>
    <lineage>
        <taxon>Bacteria</taxon>
        <taxon>Pseudomonadati</taxon>
        <taxon>Pseudomonadota</taxon>
        <taxon>Alphaproteobacteria</taxon>
        <taxon>Hyphomicrobiales</taxon>
        <taxon>Chelatococcaceae</taxon>
        <taxon>Chelatococcus</taxon>
    </lineage>
</organism>
<feature type="domain" description="Glucose-methanol-choline oxidoreductase N-terminal" evidence="6">
    <location>
        <begin position="90"/>
        <end position="113"/>
    </location>
</feature>
<dbReference type="Pfam" id="PF05199">
    <property type="entry name" value="GMC_oxred_C"/>
    <property type="match status" value="1"/>
</dbReference>
<comment type="similarity">
    <text evidence="2 5">Belongs to the GMC oxidoreductase family.</text>
</comment>
<dbReference type="PANTHER" id="PTHR11552">
    <property type="entry name" value="GLUCOSE-METHANOL-CHOLINE GMC OXIDOREDUCTASE"/>
    <property type="match status" value="1"/>
</dbReference>
<accession>A0ABP2A7D0</accession>
<dbReference type="InterPro" id="IPR007867">
    <property type="entry name" value="GMC_OxRtase_C"/>
</dbReference>